<feature type="compositionally biased region" description="Basic and acidic residues" evidence="5">
    <location>
        <begin position="153"/>
        <end position="166"/>
    </location>
</feature>
<dbReference type="AlphaFoldDB" id="A0AAD3TLD4"/>
<keyword evidence="9" id="KW-1185">Reference proteome</keyword>
<feature type="region of interest" description="Disordered" evidence="5">
    <location>
        <begin position="1"/>
        <end position="34"/>
    </location>
</feature>
<dbReference type="InterPro" id="IPR032308">
    <property type="entry name" value="TDBD"/>
</dbReference>
<gene>
    <name evidence="8" type="ORF">Nepgr_033034</name>
</gene>
<evidence type="ECO:0000256" key="5">
    <source>
        <dbReference type="SAM" id="MobiDB-lite"/>
    </source>
</evidence>
<evidence type="ECO:0000259" key="7">
    <source>
        <dbReference type="Pfam" id="PF16135"/>
    </source>
</evidence>
<feature type="compositionally biased region" description="Polar residues" evidence="5">
    <location>
        <begin position="310"/>
        <end position="323"/>
    </location>
</feature>
<comment type="function">
    <text evidence="4">Acts as a negative regulator of abscisic acid (ABA) response.</text>
</comment>
<feature type="domain" description="Tify" evidence="7">
    <location>
        <begin position="366"/>
        <end position="399"/>
    </location>
</feature>
<comment type="caution">
    <text evidence="8">The sequence shown here is derived from an EMBL/GenBank/DDBJ whole genome shotgun (WGS) entry which is preliminary data.</text>
</comment>
<evidence type="ECO:0000256" key="1">
    <source>
        <dbReference type="ARBA" id="ARBA00004123"/>
    </source>
</evidence>
<feature type="region of interest" description="Disordered" evidence="5">
    <location>
        <begin position="308"/>
        <end position="331"/>
    </location>
</feature>
<dbReference type="GO" id="GO:0045892">
    <property type="term" value="P:negative regulation of DNA-templated transcription"/>
    <property type="evidence" value="ECO:0007669"/>
    <property type="project" value="TreeGrafter"/>
</dbReference>
<dbReference type="Proteomes" id="UP001279734">
    <property type="component" value="Unassembled WGS sequence"/>
</dbReference>
<dbReference type="PANTHER" id="PTHR31413">
    <property type="entry name" value="AFP HOMOLOG 2"/>
    <property type="match status" value="1"/>
</dbReference>
<comment type="similarity">
    <text evidence="2 4">Belongs to the Ninja family.</text>
</comment>
<evidence type="ECO:0000256" key="4">
    <source>
        <dbReference type="RuleBase" id="RU369029"/>
    </source>
</evidence>
<comment type="subcellular location">
    <subcellularLocation>
        <location evidence="1 4">Nucleus</location>
    </subcellularLocation>
</comment>
<evidence type="ECO:0000313" key="8">
    <source>
        <dbReference type="EMBL" id="GMH31191.1"/>
    </source>
</evidence>
<dbReference type="GO" id="GO:0007165">
    <property type="term" value="P:signal transduction"/>
    <property type="evidence" value="ECO:0007669"/>
    <property type="project" value="InterPro"/>
</dbReference>
<name>A0AAD3TLD4_NEPGR</name>
<dbReference type="PANTHER" id="PTHR31413:SF46">
    <property type="entry name" value="NINJA-FAMILY PROTEIN AFP1"/>
    <property type="match status" value="1"/>
</dbReference>
<dbReference type="Pfam" id="PF16136">
    <property type="entry name" value="NLS_NINJA_AFP"/>
    <property type="match status" value="1"/>
</dbReference>
<evidence type="ECO:0000313" key="9">
    <source>
        <dbReference type="Proteomes" id="UP001279734"/>
    </source>
</evidence>
<feature type="region of interest" description="Disordered" evidence="5">
    <location>
        <begin position="109"/>
        <end position="180"/>
    </location>
</feature>
<proteinExistence type="inferred from homology"/>
<dbReference type="InterPro" id="IPR031307">
    <property type="entry name" value="Ninja_fam"/>
</dbReference>
<feature type="compositionally biased region" description="Basic and acidic residues" evidence="5">
    <location>
        <begin position="132"/>
        <end position="145"/>
    </location>
</feature>
<sequence length="407" mass="43779">MDSSQLHSTSSSEAMGEAYEGGSGRSSKEIEGLPLQISKYPRNLLQIFSTNNPKQPHQIERVKQQEEEEDVELNLGLSLGGKFGIDKSHCRLIRSSSVAGTTPLIREGHMETETPPAALVRTASLPSETEEEWRKRKEMQTLRRMEAKRRRSEKQMNVRESGEERGGGAGKGTEGLLNLNLRGKLEKEERYAGMGNKSSSSAGTPFGLSNWAIAAAKQGGLGGEIDAAVKGKGGIFGSLQGFLGQQSSQGSGESPGGSSCASELQNKALQGCGGARSHTSFHSLPESCGEEGIGSSGSKSETRCRVYSSEMESSSNQPAITETSCKRETGTSSMEDMPCVFTIGDGPGGRKVDGILYKYGKGEEVRIMCICHARFFTPKEFVKHAGGRDVKHPLRHIVVNPSSSPFR</sequence>
<keyword evidence="3 4" id="KW-0539">Nucleus</keyword>
<evidence type="ECO:0000259" key="6">
    <source>
        <dbReference type="Pfam" id="PF07897"/>
    </source>
</evidence>
<dbReference type="InterPro" id="IPR032310">
    <property type="entry name" value="NLS_NINJA_AFP-like"/>
</dbReference>
<protein>
    <recommendedName>
        <fullName evidence="4">Ninja-family protein</fullName>
    </recommendedName>
    <alternativeName>
        <fullName evidence="4">ABI-binding protein</fullName>
    </alternativeName>
</protein>
<dbReference type="InterPro" id="IPR012463">
    <property type="entry name" value="Ninja_motif"/>
</dbReference>
<dbReference type="Pfam" id="PF07897">
    <property type="entry name" value="EAR"/>
    <property type="match status" value="1"/>
</dbReference>
<accession>A0AAD3TLD4</accession>
<dbReference type="GO" id="GO:0005634">
    <property type="term" value="C:nucleus"/>
    <property type="evidence" value="ECO:0007669"/>
    <property type="project" value="UniProtKB-SubCell"/>
</dbReference>
<feature type="compositionally biased region" description="Polar residues" evidence="5">
    <location>
        <begin position="1"/>
        <end position="13"/>
    </location>
</feature>
<reference evidence="8" key="1">
    <citation type="submission" date="2023-05" db="EMBL/GenBank/DDBJ databases">
        <title>Nepenthes gracilis genome sequencing.</title>
        <authorList>
            <person name="Fukushima K."/>
        </authorList>
    </citation>
    <scope>NUCLEOTIDE SEQUENCE</scope>
    <source>
        <strain evidence="8">SING2019-196</strain>
    </source>
</reference>
<evidence type="ECO:0000256" key="2">
    <source>
        <dbReference type="ARBA" id="ARBA00006081"/>
    </source>
</evidence>
<dbReference type="EMBL" id="BSYO01000039">
    <property type="protein sequence ID" value="GMH31191.1"/>
    <property type="molecule type" value="Genomic_DNA"/>
</dbReference>
<organism evidence="8 9">
    <name type="scientific">Nepenthes gracilis</name>
    <name type="common">Slender pitcher plant</name>
    <dbReference type="NCBI Taxonomy" id="150966"/>
    <lineage>
        <taxon>Eukaryota</taxon>
        <taxon>Viridiplantae</taxon>
        <taxon>Streptophyta</taxon>
        <taxon>Embryophyta</taxon>
        <taxon>Tracheophyta</taxon>
        <taxon>Spermatophyta</taxon>
        <taxon>Magnoliopsida</taxon>
        <taxon>eudicotyledons</taxon>
        <taxon>Gunneridae</taxon>
        <taxon>Pentapetalae</taxon>
        <taxon>Caryophyllales</taxon>
        <taxon>Nepenthaceae</taxon>
        <taxon>Nepenthes</taxon>
    </lineage>
</organism>
<feature type="domain" description="Ethylene-responsive binding factor-associated repression" evidence="6">
    <location>
        <begin position="66"/>
        <end position="100"/>
    </location>
</feature>
<evidence type="ECO:0000256" key="3">
    <source>
        <dbReference type="ARBA" id="ARBA00023242"/>
    </source>
</evidence>
<dbReference type="GO" id="GO:0009737">
    <property type="term" value="P:response to abscisic acid"/>
    <property type="evidence" value="ECO:0007669"/>
    <property type="project" value="TreeGrafter"/>
</dbReference>
<dbReference type="Pfam" id="PF16135">
    <property type="entry name" value="TDBD"/>
    <property type="match status" value="1"/>
</dbReference>